<evidence type="ECO:0000313" key="1">
    <source>
        <dbReference type="EMBL" id="KAI5354744.1"/>
    </source>
</evidence>
<protein>
    <submittedName>
        <fullName evidence="1">Uncharacterized protein</fullName>
    </submittedName>
</protein>
<keyword evidence="2" id="KW-1185">Reference proteome</keyword>
<accession>A0AAD4ZV30</accession>
<sequence>MNESLKETLVVLKGHLERCIYIEGSLLDPIHTTQLNRNSPIRVIAIRIGFSGEELLYLALQICSSIIQSAPAPCQTQVSVKHVMALKNLHFLDRRVTEVADSLLLQDGTSDSIVIPRKIEECLSSIFGIGIACSAESLADRKDIGDVASELHFIRDKLLV</sequence>
<dbReference type="Proteomes" id="UP001054821">
    <property type="component" value="Chromosome 1"/>
</dbReference>
<evidence type="ECO:0000313" key="2">
    <source>
        <dbReference type="Proteomes" id="UP001054821"/>
    </source>
</evidence>
<organism evidence="1 2">
    <name type="scientific">Prunus dulcis</name>
    <name type="common">Almond</name>
    <name type="synonym">Amygdalus dulcis</name>
    <dbReference type="NCBI Taxonomy" id="3755"/>
    <lineage>
        <taxon>Eukaryota</taxon>
        <taxon>Viridiplantae</taxon>
        <taxon>Streptophyta</taxon>
        <taxon>Embryophyta</taxon>
        <taxon>Tracheophyta</taxon>
        <taxon>Spermatophyta</taxon>
        <taxon>Magnoliopsida</taxon>
        <taxon>eudicotyledons</taxon>
        <taxon>Gunneridae</taxon>
        <taxon>Pentapetalae</taxon>
        <taxon>rosids</taxon>
        <taxon>fabids</taxon>
        <taxon>Rosales</taxon>
        <taxon>Rosaceae</taxon>
        <taxon>Amygdaloideae</taxon>
        <taxon>Amygdaleae</taxon>
        <taxon>Prunus</taxon>
    </lineage>
</organism>
<dbReference type="AlphaFoldDB" id="A0AAD4ZV30"/>
<proteinExistence type="predicted"/>
<comment type="caution">
    <text evidence="1">The sequence shown here is derived from an EMBL/GenBank/DDBJ whole genome shotgun (WGS) entry which is preliminary data.</text>
</comment>
<reference evidence="1 2" key="1">
    <citation type="journal article" date="2022" name="G3 (Bethesda)">
        <title>Whole-genome sequence and methylome profiling of the almond [Prunus dulcis (Mill.) D.A. Webb] cultivar 'Nonpareil'.</title>
        <authorList>
            <person name="D'Amico-Willman K.M."/>
            <person name="Ouma W.Z."/>
            <person name="Meulia T."/>
            <person name="Sideli G.M."/>
            <person name="Gradziel T.M."/>
            <person name="Fresnedo-Ramirez J."/>
        </authorList>
    </citation>
    <scope>NUCLEOTIDE SEQUENCE [LARGE SCALE GENOMIC DNA]</scope>
    <source>
        <strain evidence="1">Clone GOH B32 T37-40</strain>
    </source>
</reference>
<dbReference type="EMBL" id="JAJFAZ020000001">
    <property type="protein sequence ID" value="KAI5354744.1"/>
    <property type="molecule type" value="Genomic_DNA"/>
</dbReference>
<gene>
    <name evidence="1" type="ORF">L3X38_007639</name>
</gene>
<name>A0AAD4ZV30_PRUDU</name>